<evidence type="ECO:0000313" key="4">
    <source>
        <dbReference type="Proteomes" id="UP000663868"/>
    </source>
</evidence>
<dbReference type="Proteomes" id="UP000663860">
    <property type="component" value="Unassembled WGS sequence"/>
</dbReference>
<dbReference type="EMBL" id="CAJOBB010000384">
    <property type="protein sequence ID" value="CAF3667209.1"/>
    <property type="molecule type" value="Genomic_DNA"/>
</dbReference>
<comment type="caution">
    <text evidence="3">The sequence shown here is derived from an EMBL/GenBank/DDBJ whole genome shotgun (WGS) entry which is preliminary data.</text>
</comment>
<protein>
    <submittedName>
        <fullName evidence="3">Uncharacterized protein</fullName>
    </submittedName>
</protein>
<evidence type="ECO:0000313" key="3">
    <source>
        <dbReference type="EMBL" id="CAF3667209.1"/>
    </source>
</evidence>
<evidence type="ECO:0000256" key="1">
    <source>
        <dbReference type="SAM" id="Coils"/>
    </source>
</evidence>
<sequence length="122" mass="13016">MAETYKREMREAEQRQDEAMKAIEADKKKIEETYQVSQEDLEKKKKPKKLKCGGTACPQCERCIVKNCGAVGEAVGAIGFAGGPPGLLTTALGGAIDAVAGSHQKCGCRLSDSNAGRTENLL</sequence>
<proteinExistence type="predicted"/>
<dbReference type="Proteomes" id="UP000663868">
    <property type="component" value="Unassembled WGS sequence"/>
</dbReference>
<evidence type="ECO:0000313" key="2">
    <source>
        <dbReference type="EMBL" id="CAF0726309.1"/>
    </source>
</evidence>
<gene>
    <name evidence="2" type="ORF">IZO911_LOCUS2450</name>
    <name evidence="3" type="ORF">KXQ929_LOCUS8724</name>
</gene>
<dbReference type="EMBL" id="CAJNOE010000012">
    <property type="protein sequence ID" value="CAF0726309.1"/>
    <property type="molecule type" value="Genomic_DNA"/>
</dbReference>
<name>A0A818SGN4_9BILA</name>
<reference evidence="3" key="1">
    <citation type="submission" date="2021-02" db="EMBL/GenBank/DDBJ databases">
        <authorList>
            <person name="Nowell W R."/>
        </authorList>
    </citation>
    <scope>NUCLEOTIDE SEQUENCE</scope>
</reference>
<accession>A0A818SGN4</accession>
<organism evidence="3 4">
    <name type="scientific">Adineta steineri</name>
    <dbReference type="NCBI Taxonomy" id="433720"/>
    <lineage>
        <taxon>Eukaryota</taxon>
        <taxon>Metazoa</taxon>
        <taxon>Spiralia</taxon>
        <taxon>Gnathifera</taxon>
        <taxon>Rotifera</taxon>
        <taxon>Eurotatoria</taxon>
        <taxon>Bdelloidea</taxon>
        <taxon>Adinetida</taxon>
        <taxon>Adinetidae</taxon>
        <taxon>Adineta</taxon>
    </lineage>
</organism>
<keyword evidence="1" id="KW-0175">Coiled coil</keyword>
<dbReference type="AlphaFoldDB" id="A0A818SGN4"/>
<feature type="coiled-coil region" evidence="1">
    <location>
        <begin position="2"/>
        <end position="40"/>
    </location>
</feature>